<evidence type="ECO:0000256" key="1">
    <source>
        <dbReference type="SAM" id="Phobius"/>
    </source>
</evidence>
<comment type="caution">
    <text evidence="2">The sequence shown here is derived from an EMBL/GenBank/DDBJ whole genome shotgun (WGS) entry which is preliminary data.</text>
</comment>
<feature type="transmembrane region" description="Helical" evidence="1">
    <location>
        <begin position="138"/>
        <end position="155"/>
    </location>
</feature>
<dbReference type="EMBL" id="JAPZBU010000005">
    <property type="protein sequence ID" value="KAJ5404287.1"/>
    <property type="molecule type" value="Genomic_DNA"/>
</dbReference>
<dbReference type="OrthoDB" id="5428890at2759"/>
<protein>
    <submittedName>
        <fullName evidence="2">Uncharacterized protein</fullName>
    </submittedName>
</protein>
<feature type="transmembrane region" description="Helical" evidence="1">
    <location>
        <begin position="440"/>
        <end position="468"/>
    </location>
</feature>
<accession>A0A9W9W6G6</accession>
<proteinExistence type="predicted"/>
<keyword evidence="1" id="KW-1133">Transmembrane helix</keyword>
<evidence type="ECO:0000313" key="3">
    <source>
        <dbReference type="Proteomes" id="UP001147747"/>
    </source>
</evidence>
<dbReference type="AlphaFoldDB" id="A0A9W9W6G6"/>
<reference evidence="2" key="1">
    <citation type="submission" date="2022-12" db="EMBL/GenBank/DDBJ databases">
        <authorList>
            <person name="Petersen C."/>
        </authorList>
    </citation>
    <scope>NUCLEOTIDE SEQUENCE</scope>
    <source>
        <strain evidence="2">IBT 29677</strain>
    </source>
</reference>
<dbReference type="Proteomes" id="UP001147747">
    <property type="component" value="Unassembled WGS sequence"/>
</dbReference>
<keyword evidence="3" id="KW-1185">Reference proteome</keyword>
<gene>
    <name evidence="2" type="ORF">N7509_004158</name>
</gene>
<keyword evidence="1" id="KW-0472">Membrane</keyword>
<reference evidence="2" key="2">
    <citation type="journal article" date="2023" name="IMA Fungus">
        <title>Comparative genomic study of the Penicillium genus elucidates a diverse pangenome and 15 lateral gene transfer events.</title>
        <authorList>
            <person name="Petersen C."/>
            <person name="Sorensen T."/>
            <person name="Nielsen M.R."/>
            <person name="Sondergaard T.E."/>
            <person name="Sorensen J.L."/>
            <person name="Fitzpatrick D.A."/>
            <person name="Frisvad J.C."/>
            <person name="Nielsen K.L."/>
        </authorList>
    </citation>
    <scope>NUCLEOTIDE SEQUENCE</scope>
    <source>
        <strain evidence="2">IBT 29677</strain>
    </source>
</reference>
<dbReference type="RefSeq" id="XP_056491529.1">
    <property type="nucleotide sequence ID" value="XM_056628795.1"/>
</dbReference>
<name>A0A9W9W6G6_9EURO</name>
<dbReference type="GeneID" id="81367775"/>
<organism evidence="2 3">
    <name type="scientific">Penicillium cosmopolitanum</name>
    <dbReference type="NCBI Taxonomy" id="1131564"/>
    <lineage>
        <taxon>Eukaryota</taxon>
        <taxon>Fungi</taxon>
        <taxon>Dikarya</taxon>
        <taxon>Ascomycota</taxon>
        <taxon>Pezizomycotina</taxon>
        <taxon>Eurotiomycetes</taxon>
        <taxon>Eurotiomycetidae</taxon>
        <taxon>Eurotiales</taxon>
        <taxon>Aspergillaceae</taxon>
        <taxon>Penicillium</taxon>
    </lineage>
</organism>
<evidence type="ECO:0000313" key="2">
    <source>
        <dbReference type="EMBL" id="KAJ5404287.1"/>
    </source>
</evidence>
<keyword evidence="1" id="KW-0812">Transmembrane</keyword>
<sequence length="470" mass="54488">MQRLLRQMTLSRKKSIDLETQADSVIQKLTYNKRMEFIQFLFDVKPEILTGFPGIESYCDYLEHDAFQSLMDPEFSLIWEFISCKKAKEITDCWDWCLAVLQVTQSEYPEVSIHDIAQRLEEQIGPLKTNIGRVQDKSYLYIAIFGVLCWSSLVVRPRLIFTDAVSPNFTCLLPHDPKSTLKSPSNKLVDRCKRPLLTTFRSFKPQNWGDQSSERIVDGSRPRETDSLYVASLNVYSLRYFGHVTIQWVDTINEHLRFNPADRRLSLFRFPTFCALLASHGENVCPTIRSIHEQLDPLSPEEKDQCCVSLEQEIILSYRLLVGQDDKSRKVAREEICMLKNSSADQIVDRMLSDLCERKYDCGSQWWKTCDKVLQSYPSEVWPITCRTMEGHLQQSDVYSARDDFPRLGPRLIKLQQFNTRQRPSKLTDLWRDRRNPLQWYTFGAVLLVGGVANILAALQLLVSIAALKF</sequence>